<feature type="transmembrane region" description="Helical" evidence="1">
    <location>
        <begin position="45"/>
        <end position="63"/>
    </location>
</feature>
<feature type="transmembrane region" description="Helical" evidence="1">
    <location>
        <begin position="271"/>
        <end position="294"/>
    </location>
</feature>
<keyword evidence="1" id="KW-1133">Transmembrane helix</keyword>
<feature type="transmembrane region" description="Helical" evidence="1">
    <location>
        <begin position="75"/>
        <end position="94"/>
    </location>
</feature>
<evidence type="ECO:0000313" key="3">
    <source>
        <dbReference type="Proteomes" id="UP000770717"/>
    </source>
</evidence>
<keyword evidence="1" id="KW-0472">Membrane</keyword>
<keyword evidence="1" id="KW-0812">Transmembrane</keyword>
<evidence type="ECO:0000313" key="2">
    <source>
        <dbReference type="EMBL" id="KAG9467882.1"/>
    </source>
</evidence>
<feature type="transmembrane region" description="Helical" evidence="1">
    <location>
        <begin position="183"/>
        <end position="204"/>
    </location>
</feature>
<dbReference type="AlphaFoldDB" id="A0A8J6EET2"/>
<dbReference type="PANTHER" id="PTHR22168">
    <property type="entry name" value="TMEM26 PROTEIN"/>
    <property type="match status" value="1"/>
</dbReference>
<dbReference type="InterPro" id="IPR019169">
    <property type="entry name" value="Transmembrane_26"/>
</dbReference>
<name>A0A8J6EET2_ELECQ</name>
<feature type="transmembrane region" description="Helical" evidence="1">
    <location>
        <begin position="21"/>
        <end position="39"/>
    </location>
</feature>
<dbReference type="EMBL" id="WNTK01001139">
    <property type="protein sequence ID" value="KAG9467882.1"/>
    <property type="molecule type" value="Genomic_DNA"/>
</dbReference>
<proteinExistence type="predicted"/>
<protein>
    <submittedName>
        <fullName evidence="2">Uncharacterized protein</fullName>
    </submittedName>
</protein>
<dbReference type="Proteomes" id="UP000770717">
    <property type="component" value="Unassembled WGS sequence"/>
</dbReference>
<dbReference type="Pfam" id="PF09772">
    <property type="entry name" value="Tmem26"/>
    <property type="match status" value="1"/>
</dbReference>
<evidence type="ECO:0000256" key="1">
    <source>
        <dbReference type="SAM" id="Phobius"/>
    </source>
</evidence>
<gene>
    <name evidence="2" type="ORF">GDO78_014103</name>
</gene>
<sequence length="311" mass="35610">MAITSKFNRMKCQCRKILGAIFSRLFFVLHGTIMVGVAVAFTGDITYLILLSGIVLLFIEMIVTLKMTRHGEWKWFSPMVFLYLCSIIPSIFVMELKSLEFRKNITNLTNSECKESDYKELSTVIQCVEELTILVLILGRWMMPRGNMSRDQLAQLLLIYLALGADILDILELMKEPSIKTNTAVIVVGLCLFTLAVLQFTIVLTQTSSYSPPEREDTKQSWSSSEVKNCILHCCSSDVTQMMTSVVMQDGPFLIYRLYLVTREDVFNESMLFFICKNILAVIIQVYRAVVFICDENKKRKKLKQAHVNLE</sequence>
<reference evidence="2" key="1">
    <citation type="thesis" date="2020" institute="ProQuest LLC" country="789 East Eisenhower Parkway, Ann Arbor, MI, USA">
        <title>Comparative Genomics and Chromosome Evolution.</title>
        <authorList>
            <person name="Mudd A.B."/>
        </authorList>
    </citation>
    <scope>NUCLEOTIDE SEQUENCE</scope>
    <source>
        <strain evidence="2">HN-11 Male</strain>
        <tissue evidence="2">Kidney and liver</tissue>
    </source>
</reference>
<accession>A0A8J6EET2</accession>
<organism evidence="2 3">
    <name type="scientific">Eleutherodactylus coqui</name>
    <name type="common">Puerto Rican coqui</name>
    <dbReference type="NCBI Taxonomy" id="57060"/>
    <lineage>
        <taxon>Eukaryota</taxon>
        <taxon>Metazoa</taxon>
        <taxon>Chordata</taxon>
        <taxon>Craniata</taxon>
        <taxon>Vertebrata</taxon>
        <taxon>Euteleostomi</taxon>
        <taxon>Amphibia</taxon>
        <taxon>Batrachia</taxon>
        <taxon>Anura</taxon>
        <taxon>Neobatrachia</taxon>
        <taxon>Hyloidea</taxon>
        <taxon>Eleutherodactylidae</taxon>
        <taxon>Eleutherodactylinae</taxon>
        <taxon>Eleutherodactylus</taxon>
        <taxon>Eleutherodactylus</taxon>
    </lineage>
</organism>
<feature type="transmembrane region" description="Helical" evidence="1">
    <location>
        <begin position="153"/>
        <end position="171"/>
    </location>
</feature>
<comment type="caution">
    <text evidence="2">The sequence shown here is derived from an EMBL/GenBank/DDBJ whole genome shotgun (WGS) entry which is preliminary data.</text>
</comment>
<dbReference type="PANTHER" id="PTHR22168:SF7">
    <property type="entry name" value="TRANSMEMBRANE PROTEIN 26-LIKE"/>
    <property type="match status" value="1"/>
</dbReference>
<keyword evidence="3" id="KW-1185">Reference proteome</keyword>
<dbReference type="OrthoDB" id="10042902at2759"/>